<dbReference type="InterPro" id="IPR027417">
    <property type="entry name" value="P-loop_NTPase"/>
</dbReference>
<evidence type="ECO:0000313" key="6">
    <source>
        <dbReference type="EMBL" id="MEG3614434.1"/>
    </source>
</evidence>
<feature type="domain" description="ABC transporter" evidence="5">
    <location>
        <begin position="36"/>
        <end position="257"/>
    </location>
</feature>
<dbReference type="Pfam" id="PF00005">
    <property type="entry name" value="ABC_tran"/>
    <property type="match status" value="1"/>
</dbReference>
<protein>
    <submittedName>
        <fullName evidence="6">Polysaccharide ABC transporter ATP-binding protein</fullName>
    </submittedName>
</protein>
<keyword evidence="4 6" id="KW-0067">ATP-binding</keyword>
<reference evidence="6" key="1">
    <citation type="journal article" date="2024" name="Antonie Van Leeuwenhoek">
        <title>Isoptericola haloaureus sp. nov., a dimorphic actinobacterium isolated from mangrove sediments of southeast India, implicating biosaline agricultural significance through nitrogen fixation and salt tolerance genes.</title>
        <authorList>
            <person name="Prathaban M."/>
            <person name="Prathiviraj R."/>
            <person name="Ravichandran M."/>
            <person name="Natarajan S.D."/>
            <person name="Sobanaa M."/>
            <person name="Hari Krishna Kumar S."/>
            <person name="Chandrasekar V."/>
            <person name="Selvin J."/>
        </authorList>
    </citation>
    <scope>NUCLEOTIDE SEQUENCE</scope>
    <source>
        <strain evidence="6">MP1014</strain>
    </source>
</reference>
<keyword evidence="3" id="KW-0547">Nucleotide-binding</keyword>
<sequence>MGQHEGSAIVARGLGKSYRIATSGRSHDRLSEAMIARAKDPFHRREFETFEALHDVSFDIPWGEAVGIVGRNGAGKSTLLKILTRITAPTAGRVELGGRVGSLLEVGTGFHPELTGRENIYLNGSLLGMGRREIRRRFDDIVRFSGIEKFLETPVKRFSSGMYVRLAFAVAAHLETEILAIDEVLAVGDAEFQRKSLDKMRDVAKDGRAVLYVSHQMQTVTALCSSAMFLDRGNLIKTGSVDDVMAAYRNSFDDWRSRQVDAKHRPGTGEIRFERVDTTEIREPADDTVVTFTVGANPEVVGKYFVSCLVVDHQGAVVAQCDSRLVSQWFDPSERRGGELRIKNLWLKPGTYTIDAFVCQNGVLDGWRGAAAFEVLPHLPYPDLVMDEGVELGAVFADFDYEAW</sequence>
<dbReference type="SUPFAM" id="SSF52540">
    <property type="entry name" value="P-loop containing nucleoside triphosphate hydrolases"/>
    <property type="match status" value="1"/>
</dbReference>
<dbReference type="InterPro" id="IPR003593">
    <property type="entry name" value="AAA+_ATPase"/>
</dbReference>
<dbReference type="InterPro" id="IPR015860">
    <property type="entry name" value="ABC_transpr_TagH-like"/>
</dbReference>
<accession>A0ABU7Z4N0</accession>
<keyword evidence="2" id="KW-0813">Transport</keyword>
<comment type="similarity">
    <text evidence="1">Belongs to the ABC transporter superfamily.</text>
</comment>
<evidence type="ECO:0000259" key="5">
    <source>
        <dbReference type="PROSITE" id="PS50893"/>
    </source>
</evidence>
<evidence type="ECO:0000256" key="1">
    <source>
        <dbReference type="ARBA" id="ARBA00005417"/>
    </source>
</evidence>
<evidence type="ECO:0000313" key="7">
    <source>
        <dbReference type="Proteomes" id="UP001310387"/>
    </source>
</evidence>
<dbReference type="GO" id="GO:0005524">
    <property type="term" value="F:ATP binding"/>
    <property type="evidence" value="ECO:0007669"/>
    <property type="project" value="UniProtKB-KW"/>
</dbReference>
<gene>
    <name evidence="6" type="ORF">V5O49_04780</name>
</gene>
<dbReference type="SMART" id="SM00382">
    <property type="entry name" value="AAA"/>
    <property type="match status" value="1"/>
</dbReference>
<dbReference type="PANTHER" id="PTHR46743">
    <property type="entry name" value="TEICHOIC ACIDS EXPORT ATP-BINDING PROTEIN TAGH"/>
    <property type="match status" value="1"/>
</dbReference>
<organism evidence="6 7">
    <name type="scientific">Isoptericola haloaureus</name>
    <dbReference type="NCBI Taxonomy" id="1542902"/>
    <lineage>
        <taxon>Bacteria</taxon>
        <taxon>Bacillati</taxon>
        <taxon>Actinomycetota</taxon>
        <taxon>Actinomycetes</taxon>
        <taxon>Micrococcales</taxon>
        <taxon>Promicromonosporaceae</taxon>
        <taxon>Isoptericola</taxon>
    </lineage>
</organism>
<dbReference type="InterPro" id="IPR003439">
    <property type="entry name" value="ABC_transporter-like_ATP-bd"/>
</dbReference>
<dbReference type="EMBL" id="JBAGLP010000110">
    <property type="protein sequence ID" value="MEG3614434.1"/>
    <property type="molecule type" value="Genomic_DNA"/>
</dbReference>
<dbReference type="Gene3D" id="3.40.50.300">
    <property type="entry name" value="P-loop containing nucleotide triphosphate hydrolases"/>
    <property type="match status" value="1"/>
</dbReference>
<proteinExistence type="inferred from homology"/>
<reference evidence="6" key="2">
    <citation type="submission" date="2024-02" db="EMBL/GenBank/DDBJ databases">
        <authorList>
            <person name="Prathaban M."/>
            <person name="Mythili R."/>
            <person name="Sharmila Devi N."/>
            <person name="Sobanaa M."/>
            <person name="Prathiviraj R."/>
            <person name="Selvin J."/>
        </authorList>
    </citation>
    <scope>NUCLEOTIDE SEQUENCE</scope>
    <source>
        <strain evidence="6">MP1014</strain>
    </source>
</reference>
<keyword evidence="7" id="KW-1185">Reference proteome</keyword>
<dbReference type="Proteomes" id="UP001310387">
    <property type="component" value="Unassembled WGS sequence"/>
</dbReference>
<evidence type="ECO:0000256" key="2">
    <source>
        <dbReference type="ARBA" id="ARBA00022448"/>
    </source>
</evidence>
<dbReference type="PANTHER" id="PTHR46743:SF2">
    <property type="entry name" value="TEICHOIC ACIDS EXPORT ATP-BINDING PROTEIN TAGH"/>
    <property type="match status" value="1"/>
</dbReference>
<evidence type="ECO:0000256" key="4">
    <source>
        <dbReference type="ARBA" id="ARBA00022840"/>
    </source>
</evidence>
<dbReference type="InterPro" id="IPR050683">
    <property type="entry name" value="Bact_Polysacc_Export_ATP-bd"/>
</dbReference>
<evidence type="ECO:0000256" key="3">
    <source>
        <dbReference type="ARBA" id="ARBA00022741"/>
    </source>
</evidence>
<name>A0ABU7Z4N0_9MICO</name>
<dbReference type="PROSITE" id="PS50893">
    <property type="entry name" value="ABC_TRANSPORTER_2"/>
    <property type="match status" value="1"/>
</dbReference>
<comment type="caution">
    <text evidence="6">The sequence shown here is derived from an EMBL/GenBank/DDBJ whole genome shotgun (WGS) entry which is preliminary data.</text>
</comment>
<dbReference type="CDD" id="cd03220">
    <property type="entry name" value="ABC_KpsT_Wzt"/>
    <property type="match status" value="1"/>
</dbReference>